<protein>
    <submittedName>
        <fullName evidence="1">Uncharacterized protein</fullName>
    </submittedName>
</protein>
<dbReference type="AlphaFoldDB" id="A0A1E8CL19"/>
<gene>
    <name evidence="1" type="ORF">PHACT_08495</name>
</gene>
<keyword evidence="2" id="KW-1185">Reference proteome</keyword>
<reference evidence="2" key="1">
    <citation type="submission" date="2016-07" db="EMBL/GenBank/DDBJ databases">
        <authorList>
            <person name="Florea S."/>
            <person name="Webb J.S."/>
            <person name="Jaromczyk J."/>
            <person name="Schardl C.L."/>
        </authorList>
    </citation>
    <scope>NUCLEOTIDE SEQUENCE [LARGE SCALE GENOMIC DNA]</scope>
    <source>
        <strain evidence="2">KCTC 42131</strain>
    </source>
</reference>
<organism evidence="1 2">
    <name type="scientific">Pseudohongiella acticola</name>
    <dbReference type="NCBI Taxonomy" id="1524254"/>
    <lineage>
        <taxon>Bacteria</taxon>
        <taxon>Pseudomonadati</taxon>
        <taxon>Pseudomonadota</taxon>
        <taxon>Gammaproteobacteria</taxon>
        <taxon>Pseudomonadales</taxon>
        <taxon>Pseudohongiellaceae</taxon>
        <taxon>Pseudohongiella</taxon>
    </lineage>
</organism>
<comment type="caution">
    <text evidence="1">The sequence shown here is derived from an EMBL/GenBank/DDBJ whole genome shotgun (WGS) entry which is preliminary data.</text>
</comment>
<dbReference type="Proteomes" id="UP000175669">
    <property type="component" value="Unassembled WGS sequence"/>
</dbReference>
<accession>A0A1E8CL19</accession>
<sequence>MVVEIDSHLHDVREQAVKDGASDSEADLTVSQKIGDESEILAGALSKPELKSFACRHGHKINHA</sequence>
<dbReference type="STRING" id="1524254.PHACT_08495"/>
<name>A0A1E8CL19_9GAMM</name>
<proteinExistence type="predicted"/>
<evidence type="ECO:0000313" key="2">
    <source>
        <dbReference type="Proteomes" id="UP000175669"/>
    </source>
</evidence>
<dbReference type="EMBL" id="MASR01000001">
    <property type="protein sequence ID" value="OFE13176.1"/>
    <property type="molecule type" value="Genomic_DNA"/>
</dbReference>
<evidence type="ECO:0000313" key="1">
    <source>
        <dbReference type="EMBL" id="OFE13176.1"/>
    </source>
</evidence>